<keyword evidence="6" id="KW-0460">Magnesium</keyword>
<comment type="cofactor">
    <cofactor evidence="1">
        <name>Mg(2+)</name>
        <dbReference type="ChEBI" id="CHEBI:18420"/>
    </cofactor>
</comment>
<proteinExistence type="inferred from homology"/>
<gene>
    <name evidence="9" type="primary">comB_1</name>
    <name evidence="9" type="ORF">RxyAA322_00260</name>
</gene>
<evidence type="ECO:0000256" key="7">
    <source>
        <dbReference type="ARBA" id="ARBA00033711"/>
    </source>
</evidence>
<dbReference type="SUPFAM" id="SSF142823">
    <property type="entry name" value="ComB-like"/>
    <property type="match status" value="1"/>
</dbReference>
<dbReference type="GO" id="GO:0050545">
    <property type="term" value="F:sulfopyruvate decarboxylase activity"/>
    <property type="evidence" value="ECO:0007669"/>
    <property type="project" value="TreeGrafter"/>
</dbReference>
<dbReference type="InterPro" id="IPR005238">
    <property type="entry name" value="ComB-like"/>
</dbReference>
<organism evidence="9 10">
    <name type="scientific">Rubrobacter xylanophilus</name>
    <dbReference type="NCBI Taxonomy" id="49319"/>
    <lineage>
        <taxon>Bacteria</taxon>
        <taxon>Bacillati</taxon>
        <taxon>Actinomycetota</taxon>
        <taxon>Rubrobacteria</taxon>
        <taxon>Rubrobacterales</taxon>
        <taxon>Rubrobacteraceae</taxon>
        <taxon>Rubrobacter</taxon>
    </lineage>
</organism>
<dbReference type="Pfam" id="PF04029">
    <property type="entry name" value="2-ph_phosp"/>
    <property type="match status" value="1"/>
</dbReference>
<evidence type="ECO:0000256" key="1">
    <source>
        <dbReference type="ARBA" id="ARBA00001946"/>
    </source>
</evidence>
<accession>A0A510HE08</accession>
<dbReference type="PANTHER" id="PTHR37311">
    <property type="entry name" value="2-PHOSPHOSULFOLACTATE PHOSPHATASE-RELATED"/>
    <property type="match status" value="1"/>
</dbReference>
<comment type="similarity">
    <text evidence="2">Belongs to the ComB family.</text>
</comment>
<comment type="catalytic activity">
    <reaction evidence="7">
        <text>(2R)-O-phospho-3-sulfolactate + H2O = (2R)-3-sulfolactate + phosphate</text>
        <dbReference type="Rhea" id="RHEA:23416"/>
        <dbReference type="ChEBI" id="CHEBI:15377"/>
        <dbReference type="ChEBI" id="CHEBI:15597"/>
        <dbReference type="ChEBI" id="CHEBI:43474"/>
        <dbReference type="ChEBI" id="CHEBI:58738"/>
        <dbReference type="EC" id="3.1.3.71"/>
    </reaction>
</comment>
<evidence type="ECO:0000256" key="5">
    <source>
        <dbReference type="ARBA" id="ARBA00022801"/>
    </source>
</evidence>
<dbReference type="RefSeq" id="WP_172620568.1">
    <property type="nucleotide sequence ID" value="NZ_AP019791.1"/>
</dbReference>
<dbReference type="AlphaFoldDB" id="A0A510HE08"/>
<feature type="region of interest" description="Disordered" evidence="8">
    <location>
        <begin position="249"/>
        <end position="270"/>
    </location>
</feature>
<dbReference type="InterPro" id="IPR036702">
    <property type="entry name" value="ComB-like_sf"/>
</dbReference>
<dbReference type="EC" id="3.1.3.71" evidence="3"/>
<reference evidence="9" key="1">
    <citation type="journal article" date="2019" name="Microbiol. Resour. Announc.">
        <title>Complete Genome Sequence of Rubrobacter xylanophilus Strain AA3-22, Isolated from Arima Onsen in Japan.</title>
        <authorList>
            <person name="Tomariguchi N."/>
            <person name="Miyazaki K."/>
        </authorList>
    </citation>
    <scope>NUCLEOTIDE SEQUENCE [LARGE SCALE GENOMIC DNA]</scope>
    <source>
        <strain evidence="9">AA3-22</strain>
    </source>
</reference>
<keyword evidence="10" id="KW-1185">Reference proteome</keyword>
<evidence type="ECO:0000313" key="9">
    <source>
        <dbReference type="EMBL" id="BBL78172.1"/>
    </source>
</evidence>
<sequence>MLVRYVGGVRGARSAARAGAVAVVVDAFRASATLAALVYRGAVVVPVASVEEALALPADLRVGERGGARVAGFDLGNSPTAVLESRVEPGSRVVMSTTNGTRIVEAAAGAAAVYAGSFVNAGALARALISEFPGSEVVVVGCGWRGHRSSEDEAAAGAIIHRLRSFGAGADPRARAVEEAYLARPLGRLAKNAAARRLIRLGYARDVEFCLRKDVLPAVPRLLDGAFVEGGTPAKNLLDSREVRIYSEGGPADQTLQAGSGVRQSAAERR</sequence>
<dbReference type="GO" id="GO:0000287">
    <property type="term" value="F:magnesium ion binding"/>
    <property type="evidence" value="ECO:0007669"/>
    <property type="project" value="InterPro"/>
</dbReference>
<keyword evidence="5" id="KW-0378">Hydrolase</keyword>
<dbReference type="GO" id="GO:0050532">
    <property type="term" value="F:2-phosphosulfolactate phosphatase activity"/>
    <property type="evidence" value="ECO:0007669"/>
    <property type="project" value="UniProtKB-EC"/>
</dbReference>
<evidence type="ECO:0000256" key="6">
    <source>
        <dbReference type="ARBA" id="ARBA00022842"/>
    </source>
</evidence>
<evidence type="ECO:0000256" key="4">
    <source>
        <dbReference type="ARBA" id="ARBA00021948"/>
    </source>
</evidence>
<evidence type="ECO:0000256" key="8">
    <source>
        <dbReference type="SAM" id="MobiDB-lite"/>
    </source>
</evidence>
<dbReference type="EMBL" id="AP019791">
    <property type="protein sequence ID" value="BBL78172.1"/>
    <property type="molecule type" value="Genomic_DNA"/>
</dbReference>
<dbReference type="Gene3D" id="3.90.1560.10">
    <property type="entry name" value="ComB-like"/>
    <property type="match status" value="1"/>
</dbReference>
<dbReference type="PANTHER" id="PTHR37311:SF1">
    <property type="entry name" value="2-PHOSPHOSULFOLACTATE PHOSPHATASE-RELATED"/>
    <property type="match status" value="1"/>
</dbReference>
<protein>
    <recommendedName>
        <fullName evidence="4">Probable 2-phosphosulfolactate phosphatase</fullName>
        <ecNumber evidence="3">3.1.3.71</ecNumber>
    </recommendedName>
</protein>
<name>A0A510HE08_9ACTN</name>
<evidence type="ECO:0000313" key="10">
    <source>
        <dbReference type="Proteomes" id="UP000318065"/>
    </source>
</evidence>
<evidence type="ECO:0000256" key="3">
    <source>
        <dbReference type="ARBA" id="ARBA00012953"/>
    </source>
</evidence>
<dbReference type="Proteomes" id="UP000318065">
    <property type="component" value="Chromosome"/>
</dbReference>
<evidence type="ECO:0000256" key="2">
    <source>
        <dbReference type="ARBA" id="ARBA00009997"/>
    </source>
</evidence>